<proteinExistence type="predicted"/>
<evidence type="ECO:0000313" key="2">
    <source>
        <dbReference type="EMBL" id="PIL36893.1"/>
    </source>
</evidence>
<comment type="caution">
    <text evidence="2">The sequence shown here is derived from an EMBL/GenBank/DDBJ whole genome shotgun (WGS) entry which is preliminary data.</text>
</comment>
<organism evidence="2 3">
    <name type="scientific">Ganoderma sinense ZZ0214-1</name>
    <dbReference type="NCBI Taxonomy" id="1077348"/>
    <lineage>
        <taxon>Eukaryota</taxon>
        <taxon>Fungi</taxon>
        <taxon>Dikarya</taxon>
        <taxon>Basidiomycota</taxon>
        <taxon>Agaricomycotina</taxon>
        <taxon>Agaricomycetes</taxon>
        <taxon>Polyporales</taxon>
        <taxon>Polyporaceae</taxon>
        <taxon>Ganoderma</taxon>
    </lineage>
</organism>
<evidence type="ECO:0000256" key="1">
    <source>
        <dbReference type="SAM" id="MobiDB-lite"/>
    </source>
</evidence>
<protein>
    <submittedName>
        <fullName evidence="2">Uncharacterized protein</fullName>
    </submittedName>
</protein>
<dbReference type="AlphaFoldDB" id="A0A2G8ST58"/>
<dbReference type="Proteomes" id="UP000230002">
    <property type="component" value="Unassembled WGS sequence"/>
</dbReference>
<accession>A0A2G8ST58</accession>
<dbReference type="STRING" id="1077348.A0A2G8ST58"/>
<evidence type="ECO:0000313" key="3">
    <source>
        <dbReference type="Proteomes" id="UP000230002"/>
    </source>
</evidence>
<feature type="region of interest" description="Disordered" evidence="1">
    <location>
        <begin position="1"/>
        <end position="35"/>
    </location>
</feature>
<gene>
    <name evidence="2" type="ORF">GSI_00583</name>
</gene>
<dbReference type="OrthoDB" id="2316594at2759"/>
<keyword evidence="3" id="KW-1185">Reference proteome</keyword>
<feature type="compositionally biased region" description="Polar residues" evidence="1">
    <location>
        <begin position="24"/>
        <end position="35"/>
    </location>
</feature>
<sequence length="414" mass="45355">MNSTPSPQPSSVDSSQSVEDEMHTWNSSPEPASTCATSRIDSEVEMHLLNFDTTLDNAADQHELATAPLLTRAAYEMSGLAQKNSQYGVLGSVTAIWQVYLIRNLDKGHNYTPQDPRLYINTNAPFSAIVCGVQGSGKSHTVSVLLENMLVSGCDAIGVSHKTLSGLVLHFGEGGSTSLPCEAAFIGHGSNMPGACPPKIKVFVSRSSLTRIRRVYSVLGDAVTVEPLQFSESELDAESILSMMAVGMSDSAPLYVQRILVSRADVFISECEFDTDNSMQAIMRELGEAFTYHRFLKEVERAKKDMSTMQIPPLDQRMALLKAYVDTSAHVAKTRFKPGQLTVVDLSDPFIDPPMACALFEIATRLFVRADVETGKVLVVDEAHKRVYWAHKKPDVVDTAATASRDESDYQHTR</sequence>
<dbReference type="EMBL" id="AYKW01000001">
    <property type="protein sequence ID" value="PIL36893.1"/>
    <property type="molecule type" value="Genomic_DNA"/>
</dbReference>
<reference evidence="2 3" key="1">
    <citation type="journal article" date="2015" name="Sci. Rep.">
        <title>Chromosome-level genome map provides insights into diverse defense mechanisms in the medicinal fungus Ganoderma sinense.</title>
        <authorList>
            <person name="Zhu Y."/>
            <person name="Xu J."/>
            <person name="Sun C."/>
            <person name="Zhou S."/>
            <person name="Xu H."/>
            <person name="Nelson D.R."/>
            <person name="Qian J."/>
            <person name="Song J."/>
            <person name="Luo H."/>
            <person name="Xiang L."/>
            <person name="Li Y."/>
            <person name="Xu Z."/>
            <person name="Ji A."/>
            <person name="Wang L."/>
            <person name="Lu S."/>
            <person name="Hayward A."/>
            <person name="Sun W."/>
            <person name="Li X."/>
            <person name="Schwartz D.C."/>
            <person name="Wang Y."/>
            <person name="Chen S."/>
        </authorList>
    </citation>
    <scope>NUCLEOTIDE SEQUENCE [LARGE SCALE GENOMIC DNA]</scope>
    <source>
        <strain evidence="2 3">ZZ0214-1</strain>
    </source>
</reference>
<name>A0A2G8ST58_9APHY</name>